<dbReference type="InterPro" id="IPR008284">
    <property type="entry name" value="MoCF_biosynth_CS"/>
</dbReference>
<keyword evidence="4 5" id="KW-0501">Molybdenum cofactor biosynthesis</keyword>
<dbReference type="InterPro" id="IPR036425">
    <property type="entry name" value="MoaB/Mog-like_dom_sf"/>
</dbReference>
<gene>
    <name evidence="7" type="ORF">NTJ_14031</name>
</gene>
<comment type="similarity">
    <text evidence="2">In the N-terminal section; belongs to the MoaB/Mog family.</text>
</comment>
<dbReference type="CDD" id="cd00887">
    <property type="entry name" value="MoeA"/>
    <property type="match status" value="1"/>
</dbReference>
<comment type="pathway">
    <text evidence="1 5">Cofactor biosynthesis; molybdopterin biosynthesis.</text>
</comment>
<dbReference type="Pfam" id="PF03453">
    <property type="entry name" value="MoeA_N"/>
    <property type="match status" value="1"/>
</dbReference>
<evidence type="ECO:0000313" key="8">
    <source>
        <dbReference type="Proteomes" id="UP001307889"/>
    </source>
</evidence>
<dbReference type="Pfam" id="PF00994">
    <property type="entry name" value="MoCF_biosynth"/>
    <property type="match status" value="2"/>
</dbReference>
<feature type="domain" description="MoaB/Mog" evidence="6">
    <location>
        <begin position="8"/>
        <end position="160"/>
    </location>
</feature>
<evidence type="ECO:0000256" key="5">
    <source>
        <dbReference type="RuleBase" id="RU365090"/>
    </source>
</evidence>
<evidence type="ECO:0000256" key="4">
    <source>
        <dbReference type="ARBA" id="ARBA00023150"/>
    </source>
</evidence>
<dbReference type="InterPro" id="IPR036135">
    <property type="entry name" value="MoeA_linker/N_sf"/>
</dbReference>
<dbReference type="PANTHER" id="PTHR10192:SF5">
    <property type="entry name" value="GEPHYRIN"/>
    <property type="match status" value="1"/>
</dbReference>
<comment type="catalytic activity">
    <reaction evidence="5">
        <text>adenylyl-molybdopterin + molybdate = Mo-molybdopterin + AMP + H(+)</text>
        <dbReference type="Rhea" id="RHEA:35047"/>
        <dbReference type="ChEBI" id="CHEBI:15378"/>
        <dbReference type="ChEBI" id="CHEBI:36264"/>
        <dbReference type="ChEBI" id="CHEBI:62727"/>
        <dbReference type="ChEBI" id="CHEBI:71302"/>
        <dbReference type="ChEBI" id="CHEBI:456215"/>
    </reaction>
</comment>
<dbReference type="SUPFAM" id="SSF53218">
    <property type="entry name" value="Molybdenum cofactor biosynthesis proteins"/>
    <property type="match status" value="2"/>
</dbReference>
<dbReference type="SUPFAM" id="SSF63867">
    <property type="entry name" value="MoeA C-terminal domain-like"/>
    <property type="match status" value="1"/>
</dbReference>
<keyword evidence="5" id="KW-0500">Molybdenum</keyword>
<keyword evidence="5" id="KW-0460">Magnesium</keyword>
<dbReference type="Gene3D" id="2.40.340.10">
    <property type="entry name" value="MoeA, C-terminal, domain IV"/>
    <property type="match status" value="1"/>
</dbReference>
<dbReference type="NCBIfam" id="TIGR00177">
    <property type="entry name" value="molyb_syn"/>
    <property type="match status" value="1"/>
</dbReference>
<comment type="similarity">
    <text evidence="5">Belongs to the MoeA family.</text>
</comment>
<evidence type="ECO:0000256" key="2">
    <source>
        <dbReference type="ARBA" id="ARBA00007589"/>
    </source>
</evidence>
<sequence>MTSSVKCAILTVSDRCSRGETEDKSGPAIRNLLIKSSGSSNSSVFTVVKEDCVPDEANIIEDKLREWCKPDSIVNVVLTTGGTGFAPRDVTPEATLRVVDKTCPAITTAMTEASLRVTPLAMLSRSVSGIKNSTLIVNLPGSVKGATECLQVVLPCLPHASDLLADRLTTVQQTHMAMSRSNDLPRSKVSNFKAMDRERVSPWPMIAMDDAVKIVLDSAQTLETVVLPLSEVLGHVTSCEVRSTDNLPPFRASVKDGYAVHTSSGTGEFKVVSALTAGCAPDLAPDIRLKECVRVNTGGPVPPGADAVVQVEDTKLISVDDAGDELIVRILTQAQKDQDIRPIGCDIAEGELVLPAHTPIRSAEHGILASVGATSVSVFRKPVVAVLSTGNELVPAGEKLVPGTVRDSNMTTLRSLLIENGFAAYDMGIAEDTPDVMLRELRRSLTVADVVVTTGSVSMGEKDFLKNIITLDLGGDIKFGRVNMKPGKPTTFAVVRYNGKDKLVFSLPGNPVSATVMAHLVVLPALKKMSGHPKPFPATVSAIVDFDVKLDDRPEYRRTILDFSYEDGCARAKSTGTQMSSRLLSWRNANALLVLPSKKDKPDGILPKGTRVEALVVEKL</sequence>
<protein>
    <submittedName>
        <fullName evidence="7">CLK4-associating serine arginine rich protein</fullName>
    </submittedName>
</protein>
<name>A0ABN7B9Z6_9HEMI</name>
<dbReference type="Proteomes" id="UP001307889">
    <property type="component" value="Chromosome 12"/>
</dbReference>
<comment type="cofactor">
    <cofactor evidence="5">
        <name>Mg(2+)</name>
        <dbReference type="ChEBI" id="CHEBI:18420"/>
    </cofactor>
</comment>
<keyword evidence="5" id="KW-0479">Metal-binding</keyword>
<comment type="catalytic activity">
    <reaction evidence="5">
        <text>molybdopterin + ATP + H(+) = adenylyl-molybdopterin + diphosphate</text>
        <dbReference type="Rhea" id="RHEA:31331"/>
        <dbReference type="ChEBI" id="CHEBI:15378"/>
        <dbReference type="ChEBI" id="CHEBI:30616"/>
        <dbReference type="ChEBI" id="CHEBI:33019"/>
        <dbReference type="ChEBI" id="CHEBI:58698"/>
        <dbReference type="ChEBI" id="CHEBI:62727"/>
    </reaction>
</comment>
<keyword evidence="5" id="KW-0808">Transferase</keyword>
<evidence type="ECO:0000259" key="6">
    <source>
        <dbReference type="SMART" id="SM00852"/>
    </source>
</evidence>
<evidence type="ECO:0000256" key="3">
    <source>
        <dbReference type="ARBA" id="ARBA00008339"/>
    </source>
</evidence>
<dbReference type="EMBL" id="AP028920">
    <property type="protein sequence ID" value="BET01215.1"/>
    <property type="molecule type" value="Genomic_DNA"/>
</dbReference>
<feature type="domain" description="MoaB/Mog" evidence="6">
    <location>
        <begin position="385"/>
        <end position="528"/>
    </location>
</feature>
<dbReference type="InterPro" id="IPR036688">
    <property type="entry name" value="MoeA_C_domain_IV_sf"/>
</dbReference>
<dbReference type="PROSITE" id="PS01079">
    <property type="entry name" value="MOCF_BIOSYNTHESIS_2"/>
    <property type="match status" value="1"/>
</dbReference>
<dbReference type="NCBIfam" id="NF045515">
    <property type="entry name" value="Glp_gephyrin"/>
    <property type="match status" value="1"/>
</dbReference>
<dbReference type="InterPro" id="IPR005110">
    <property type="entry name" value="MoeA_linker/N"/>
</dbReference>
<dbReference type="Gene3D" id="3.90.105.10">
    <property type="entry name" value="Molybdopterin biosynthesis moea protein, domain 2"/>
    <property type="match status" value="1"/>
</dbReference>
<organism evidence="7 8">
    <name type="scientific">Nesidiocoris tenuis</name>
    <dbReference type="NCBI Taxonomy" id="355587"/>
    <lineage>
        <taxon>Eukaryota</taxon>
        <taxon>Metazoa</taxon>
        <taxon>Ecdysozoa</taxon>
        <taxon>Arthropoda</taxon>
        <taxon>Hexapoda</taxon>
        <taxon>Insecta</taxon>
        <taxon>Pterygota</taxon>
        <taxon>Neoptera</taxon>
        <taxon>Paraneoptera</taxon>
        <taxon>Hemiptera</taxon>
        <taxon>Heteroptera</taxon>
        <taxon>Panheteroptera</taxon>
        <taxon>Cimicomorpha</taxon>
        <taxon>Miridae</taxon>
        <taxon>Dicyphina</taxon>
        <taxon>Nesidiocoris</taxon>
    </lineage>
</organism>
<dbReference type="Gene3D" id="3.40.980.10">
    <property type="entry name" value="MoaB/Mog-like domain"/>
    <property type="match status" value="2"/>
</dbReference>
<dbReference type="SUPFAM" id="SSF63882">
    <property type="entry name" value="MoeA N-terminal region -like"/>
    <property type="match status" value="1"/>
</dbReference>
<dbReference type="CDD" id="cd00886">
    <property type="entry name" value="MogA_MoaB"/>
    <property type="match status" value="1"/>
</dbReference>
<keyword evidence="8" id="KW-1185">Reference proteome</keyword>
<comment type="function">
    <text evidence="5">Catalyzes two steps in the biosynthesis of the molybdenum cofactor. In the first step, molybdopterin is adenylated. Subsequently, molybdate is inserted into adenylated molybdopterin and AMP is released.</text>
</comment>
<dbReference type="InterPro" id="IPR038987">
    <property type="entry name" value="MoeA-like"/>
</dbReference>
<evidence type="ECO:0000256" key="1">
    <source>
        <dbReference type="ARBA" id="ARBA00005046"/>
    </source>
</evidence>
<dbReference type="SMART" id="SM00852">
    <property type="entry name" value="MoCF_biosynth"/>
    <property type="match status" value="2"/>
</dbReference>
<proteinExistence type="inferred from homology"/>
<evidence type="ECO:0000313" key="7">
    <source>
        <dbReference type="EMBL" id="BET01215.1"/>
    </source>
</evidence>
<dbReference type="Pfam" id="PF03454">
    <property type="entry name" value="MoeA_C"/>
    <property type="match status" value="1"/>
</dbReference>
<accession>A0ABN7B9Z6</accession>
<dbReference type="Gene3D" id="2.170.190.11">
    <property type="entry name" value="Molybdopterin biosynthesis moea protein, domain 3"/>
    <property type="match status" value="1"/>
</dbReference>
<dbReference type="PROSITE" id="PS01078">
    <property type="entry name" value="MOCF_BIOSYNTHESIS_1"/>
    <property type="match status" value="1"/>
</dbReference>
<dbReference type="PANTHER" id="PTHR10192">
    <property type="entry name" value="MOLYBDOPTERIN BIOSYNTHESIS PROTEIN"/>
    <property type="match status" value="1"/>
</dbReference>
<comment type="similarity">
    <text evidence="3">In the C-terminal section; belongs to the MoeA family.</text>
</comment>
<reference evidence="7 8" key="1">
    <citation type="submission" date="2023-09" db="EMBL/GenBank/DDBJ databases">
        <title>Nesidiocoris tenuis whole genome shotgun sequence.</title>
        <authorList>
            <person name="Shibata T."/>
            <person name="Shimoda M."/>
            <person name="Kobayashi T."/>
            <person name="Uehara T."/>
        </authorList>
    </citation>
    <scope>NUCLEOTIDE SEQUENCE [LARGE SCALE GENOMIC DNA]</scope>
    <source>
        <strain evidence="7 8">Japan</strain>
    </source>
</reference>
<dbReference type="InterPro" id="IPR001453">
    <property type="entry name" value="MoaB/Mog_dom"/>
</dbReference>
<dbReference type="InterPro" id="IPR005111">
    <property type="entry name" value="MoeA_C_domain_IV"/>
</dbReference>